<feature type="region of interest" description="Disordered" evidence="1">
    <location>
        <begin position="263"/>
        <end position="394"/>
    </location>
</feature>
<keyword evidence="2" id="KW-0812">Transmembrane</keyword>
<dbReference type="EMBL" id="SEKV01000056">
    <property type="protein sequence ID" value="TFY67348.1"/>
    <property type="molecule type" value="Genomic_DNA"/>
</dbReference>
<dbReference type="STRING" id="34475.A0A4Y9Z0A8"/>
<name>A0A4Y9Z0A8_9APHY</name>
<feature type="compositionally biased region" description="Low complexity" evidence="1">
    <location>
        <begin position="202"/>
        <end position="214"/>
    </location>
</feature>
<accession>A0A4Y9Z0A8</accession>
<feature type="transmembrane region" description="Helical" evidence="2">
    <location>
        <begin position="40"/>
        <end position="59"/>
    </location>
</feature>
<reference evidence="3 4" key="1">
    <citation type="submission" date="2019-01" db="EMBL/GenBank/DDBJ databases">
        <title>Genome sequencing of the rare red list fungi Fomitopsis rosea.</title>
        <authorList>
            <person name="Buettner E."/>
            <person name="Kellner H."/>
        </authorList>
    </citation>
    <scope>NUCLEOTIDE SEQUENCE [LARGE SCALE GENOMIC DNA]</scope>
    <source>
        <strain evidence="3 4">DSM 105464</strain>
    </source>
</reference>
<evidence type="ECO:0000313" key="3">
    <source>
        <dbReference type="EMBL" id="TFY67348.1"/>
    </source>
</evidence>
<keyword evidence="2" id="KW-0472">Membrane</keyword>
<proteinExistence type="predicted"/>
<feature type="compositionally biased region" description="Low complexity" evidence="1">
    <location>
        <begin position="264"/>
        <end position="282"/>
    </location>
</feature>
<evidence type="ECO:0000313" key="4">
    <source>
        <dbReference type="Proteomes" id="UP000298390"/>
    </source>
</evidence>
<organism evidence="3 4">
    <name type="scientific">Rhodofomes roseus</name>
    <dbReference type="NCBI Taxonomy" id="34475"/>
    <lineage>
        <taxon>Eukaryota</taxon>
        <taxon>Fungi</taxon>
        <taxon>Dikarya</taxon>
        <taxon>Basidiomycota</taxon>
        <taxon>Agaricomycotina</taxon>
        <taxon>Agaricomycetes</taxon>
        <taxon>Polyporales</taxon>
        <taxon>Rhodofomes</taxon>
    </lineage>
</organism>
<dbReference type="Proteomes" id="UP000298390">
    <property type="component" value="Unassembled WGS sequence"/>
</dbReference>
<dbReference type="AlphaFoldDB" id="A0A4Y9Z0A8"/>
<protein>
    <submittedName>
        <fullName evidence="3">Uncharacterized protein</fullName>
    </submittedName>
</protein>
<keyword evidence="2" id="KW-1133">Transmembrane helix</keyword>
<comment type="caution">
    <text evidence="3">The sequence shown here is derived from an EMBL/GenBank/DDBJ whole genome shotgun (WGS) entry which is preliminary data.</text>
</comment>
<feature type="region of interest" description="Disordered" evidence="1">
    <location>
        <begin position="202"/>
        <end position="222"/>
    </location>
</feature>
<sequence>MTSNGETVVVTSFLPPASQTANNDTASGGSTSFFQNKGEVAGVFAAVGIVAAIIIIALITQAIRRRRAKAFDDEVADAAAEAAAQAHAPNFTDDDYGYPEDRAKEFGPYSDTASHGTYTQPPMQPGESYNMAELPHFDPYAVAAGAPGEPYAAAGAAGDPYSVAGAAGAAGIGAAGLNRARSMGQNNQLSPTQAYLDNPYGAAAAAQGQQNAPQRHVSHKSNTGTEASFDLLEAAGLGGAAGVGAAAAGANVSRNKSFGSTTLAMSGSEHSSSHGGHNAASGGYFGSQLPPGARPPSMGDPFAAYNKPSQQANPPQPSPNESDRVSAELPNPFAQGSSGSGTSPEPPLLGTKFNSPESTAENGDDDDEPGPAGGWLPQDSRNSLRDEEDYGYGGGRRVLKVSLARVSSADQC</sequence>
<evidence type="ECO:0000256" key="1">
    <source>
        <dbReference type="SAM" id="MobiDB-lite"/>
    </source>
</evidence>
<evidence type="ECO:0000256" key="2">
    <source>
        <dbReference type="SAM" id="Phobius"/>
    </source>
</evidence>
<gene>
    <name evidence="3" type="ORF">EVJ58_g1675</name>
</gene>